<dbReference type="InterPro" id="IPR046848">
    <property type="entry name" value="E_motif"/>
</dbReference>
<dbReference type="Gramene" id="OQU87719">
    <property type="protein sequence ID" value="OQU87719"/>
    <property type="gene ID" value="SORBI_3003G325900"/>
</dbReference>
<dbReference type="Gramene" id="EES01608">
    <property type="protein sequence ID" value="EES01608"/>
    <property type="gene ID" value="SORBI_3003G325900"/>
</dbReference>
<evidence type="ECO:0000313" key="5">
    <source>
        <dbReference type="EMBL" id="KAG0539780.1"/>
    </source>
</evidence>
<evidence type="ECO:0000256" key="2">
    <source>
        <dbReference type="ARBA" id="ARBA00022946"/>
    </source>
</evidence>
<dbReference type="AlphaFoldDB" id="A0A921RHF8"/>
<dbReference type="GO" id="GO:0003723">
    <property type="term" value="F:RNA binding"/>
    <property type="evidence" value="ECO:0007669"/>
    <property type="project" value="InterPro"/>
</dbReference>
<dbReference type="FunFam" id="1.25.40.10:FF:000790">
    <property type="entry name" value="Pentatricopeptide repeat-containing protein"/>
    <property type="match status" value="1"/>
</dbReference>
<dbReference type="InterPro" id="IPR044730">
    <property type="entry name" value="RNase_H-like_dom_plant"/>
</dbReference>
<name>A0A921RHF8_SORBI</name>
<dbReference type="InterPro" id="IPR036397">
    <property type="entry name" value="RNaseH_sf"/>
</dbReference>
<dbReference type="PANTHER" id="PTHR47926">
    <property type="entry name" value="PENTATRICOPEPTIDE REPEAT-CONTAINING PROTEIN"/>
    <property type="match status" value="1"/>
</dbReference>
<dbReference type="Proteomes" id="UP000807115">
    <property type="component" value="Chromosome 3"/>
</dbReference>
<evidence type="ECO:0000259" key="4">
    <source>
        <dbReference type="Pfam" id="PF13456"/>
    </source>
</evidence>
<dbReference type="CDD" id="cd06222">
    <property type="entry name" value="RNase_H_like"/>
    <property type="match status" value="1"/>
</dbReference>
<dbReference type="NCBIfam" id="TIGR00756">
    <property type="entry name" value="PPR"/>
    <property type="match status" value="2"/>
</dbReference>
<dbReference type="InterPro" id="IPR011990">
    <property type="entry name" value="TPR-like_helical_dom_sf"/>
</dbReference>
<dbReference type="Pfam" id="PF01535">
    <property type="entry name" value="PPR"/>
    <property type="match status" value="2"/>
</dbReference>
<dbReference type="KEGG" id="sbi:8082398"/>
<dbReference type="GO" id="GO:0009451">
    <property type="term" value="P:RNA modification"/>
    <property type="evidence" value="ECO:0007669"/>
    <property type="project" value="InterPro"/>
</dbReference>
<reference evidence="5" key="1">
    <citation type="journal article" date="2019" name="BMC Genomics">
        <title>A new reference genome for Sorghum bicolor reveals high levels of sequence similarity between sweet and grain genotypes: implications for the genetics of sugar metabolism.</title>
        <authorList>
            <person name="Cooper E.A."/>
            <person name="Brenton Z.W."/>
            <person name="Flinn B.S."/>
            <person name="Jenkins J."/>
            <person name="Shu S."/>
            <person name="Flowers D."/>
            <person name="Luo F."/>
            <person name="Wang Y."/>
            <person name="Xia P."/>
            <person name="Barry K."/>
            <person name="Daum C."/>
            <person name="Lipzen A."/>
            <person name="Yoshinaga Y."/>
            <person name="Schmutz J."/>
            <person name="Saski C."/>
            <person name="Vermerris W."/>
            <person name="Kresovich S."/>
        </authorList>
    </citation>
    <scope>NUCLEOTIDE SEQUENCE</scope>
</reference>
<dbReference type="InterPro" id="IPR002885">
    <property type="entry name" value="PPR_rpt"/>
</dbReference>
<dbReference type="InterPro" id="IPR012337">
    <property type="entry name" value="RNaseH-like_sf"/>
</dbReference>
<dbReference type="Pfam" id="PF13456">
    <property type="entry name" value="RVT_3"/>
    <property type="match status" value="1"/>
</dbReference>
<feature type="domain" description="RNase H type-1" evidence="4">
    <location>
        <begin position="439"/>
        <end position="561"/>
    </location>
</feature>
<dbReference type="OMA" id="FNSHVYV"/>
<dbReference type="Gene3D" id="1.25.40.10">
    <property type="entry name" value="Tetratricopeptide repeat domain"/>
    <property type="match status" value="2"/>
</dbReference>
<dbReference type="Pfam" id="PF13041">
    <property type="entry name" value="PPR_2"/>
    <property type="match status" value="1"/>
</dbReference>
<dbReference type="OrthoDB" id="185373at2759"/>
<feature type="repeat" description="PPR" evidence="3">
    <location>
        <begin position="281"/>
        <end position="311"/>
    </location>
</feature>
<sequence>MSLTRHLAAGDILSALRGASCPYSALRLYSLLRLRLRPSEPSYFAWRAAVFTLKPLSAASSIPLLTHFHGHLLRSNLLAYPHVASSLLRSYSLLSPSAAHQLFDQIPSTACNLYVLNVMLASLCRSSDLDSARTFFDGIPDKDVVSWSTMLACYFSNGHLADGLAFFRTMTFTTDIAVDCAMLATFLTSCASAGFLPLFCRDIHGYAVRHSIPASMHLGTALIDCYTKTNNIDYATRVFARMTKRNVVHWTIMICGMSSQLRNTEAVRLFEEMCQRRVQPNEMTFTAVLSACVNAGMVEKGRELFKLMVDRYRLEPNIHHYGCIVDLYAKAGLLEDAYEVIKTMKVEPNVIIWTSLLVACKKFKNFEIAVKGMEKVLALEISDENAGLYTLISDLYAMGGQWDDVLKIMRLVEKRDVWKNTRPLSTRWSPPAPGMLKINSDGAFLQDRGTGAAGAVVRDSSGNFCAASARWLGPVGSVLIAEAEAIRDGLRLIPQGTMEHIIGETDAREVVALWKNRTRQRSEIAAILKEIEEIVSAFTSFELIHVRREANSVAHTCARFASSSLDSHVWFSPPSFLQRCLQSDCNELS</sequence>
<dbReference type="InterPro" id="IPR002156">
    <property type="entry name" value="RNaseH_domain"/>
</dbReference>
<gene>
    <name evidence="5" type="ORF">BDA96_03G351300</name>
</gene>
<evidence type="ECO:0000256" key="3">
    <source>
        <dbReference type="PROSITE-ProRule" id="PRU00708"/>
    </source>
</evidence>
<dbReference type="EMBL" id="CM027682">
    <property type="protein sequence ID" value="KAG0539780.1"/>
    <property type="molecule type" value="Genomic_DNA"/>
</dbReference>
<dbReference type="SUPFAM" id="SSF53098">
    <property type="entry name" value="Ribonuclease H-like"/>
    <property type="match status" value="1"/>
</dbReference>
<organism evidence="5 6">
    <name type="scientific">Sorghum bicolor</name>
    <name type="common">Sorghum</name>
    <name type="synonym">Sorghum vulgare</name>
    <dbReference type="NCBI Taxonomy" id="4558"/>
    <lineage>
        <taxon>Eukaryota</taxon>
        <taxon>Viridiplantae</taxon>
        <taxon>Streptophyta</taxon>
        <taxon>Embryophyta</taxon>
        <taxon>Tracheophyta</taxon>
        <taxon>Spermatophyta</taxon>
        <taxon>Magnoliopsida</taxon>
        <taxon>Liliopsida</taxon>
        <taxon>Poales</taxon>
        <taxon>Poaceae</taxon>
        <taxon>PACMAD clade</taxon>
        <taxon>Panicoideae</taxon>
        <taxon>Andropogonodae</taxon>
        <taxon>Andropogoneae</taxon>
        <taxon>Sorghinae</taxon>
        <taxon>Sorghum</taxon>
    </lineage>
</organism>
<evidence type="ECO:0000256" key="1">
    <source>
        <dbReference type="ARBA" id="ARBA00022737"/>
    </source>
</evidence>
<protein>
    <recommendedName>
        <fullName evidence="4">RNase H type-1 domain-containing protein</fullName>
    </recommendedName>
</protein>
<comment type="caution">
    <text evidence="5">The sequence shown here is derived from an EMBL/GenBank/DDBJ whole genome shotgun (WGS) entry which is preliminary data.</text>
</comment>
<dbReference type="GO" id="GO:0004523">
    <property type="term" value="F:RNA-DNA hybrid ribonuclease activity"/>
    <property type="evidence" value="ECO:0007669"/>
    <property type="project" value="InterPro"/>
</dbReference>
<proteinExistence type="predicted"/>
<dbReference type="InterPro" id="IPR046960">
    <property type="entry name" value="PPR_At4g14850-like_plant"/>
</dbReference>
<accession>A0A921RHF8</accession>
<keyword evidence="2" id="KW-0809">Transit peptide</keyword>
<keyword evidence="1" id="KW-0677">Repeat</keyword>
<evidence type="ECO:0000313" key="6">
    <source>
        <dbReference type="Proteomes" id="UP000807115"/>
    </source>
</evidence>
<dbReference type="Gene3D" id="3.30.420.10">
    <property type="entry name" value="Ribonuclease H-like superfamily/Ribonuclease H"/>
    <property type="match status" value="1"/>
</dbReference>
<feature type="repeat" description="PPR" evidence="3">
    <location>
        <begin position="246"/>
        <end position="280"/>
    </location>
</feature>
<dbReference type="PROSITE" id="PS51375">
    <property type="entry name" value="PPR"/>
    <property type="match status" value="2"/>
</dbReference>
<dbReference type="Pfam" id="PF13812">
    <property type="entry name" value="PPR_3"/>
    <property type="match status" value="1"/>
</dbReference>
<dbReference type="PANTHER" id="PTHR47926:SF452">
    <property type="entry name" value="PENTATRICOPEPTIDE REPEAT-CONTAINING PROTEIN"/>
    <property type="match status" value="1"/>
</dbReference>
<reference evidence="5" key="2">
    <citation type="submission" date="2020-10" db="EMBL/GenBank/DDBJ databases">
        <authorList>
            <person name="Cooper E.A."/>
            <person name="Brenton Z.W."/>
            <person name="Flinn B.S."/>
            <person name="Jenkins J."/>
            <person name="Shu S."/>
            <person name="Flowers D."/>
            <person name="Luo F."/>
            <person name="Wang Y."/>
            <person name="Xia P."/>
            <person name="Barry K."/>
            <person name="Daum C."/>
            <person name="Lipzen A."/>
            <person name="Yoshinaga Y."/>
            <person name="Schmutz J."/>
            <person name="Saski C."/>
            <person name="Vermerris W."/>
            <person name="Kresovich S."/>
        </authorList>
    </citation>
    <scope>NUCLEOTIDE SEQUENCE</scope>
</reference>
<dbReference type="Pfam" id="PF20431">
    <property type="entry name" value="E_motif"/>
    <property type="match status" value="1"/>
</dbReference>